<dbReference type="PANTHER" id="PTHR33112">
    <property type="entry name" value="DOMAIN PROTEIN, PUTATIVE-RELATED"/>
    <property type="match status" value="1"/>
</dbReference>
<dbReference type="InterPro" id="IPR010730">
    <property type="entry name" value="HET"/>
</dbReference>
<comment type="caution">
    <text evidence="2">The sequence shown here is derived from an EMBL/GenBank/DDBJ whole genome shotgun (WGS) entry which is preliminary data.</text>
</comment>
<dbReference type="RefSeq" id="XP_064673024.1">
    <property type="nucleotide sequence ID" value="XM_064811092.1"/>
</dbReference>
<dbReference type="GeneID" id="89935217"/>
<feature type="domain" description="Heterokaryon incompatibility" evidence="1">
    <location>
        <begin position="74"/>
        <end position="163"/>
    </location>
</feature>
<proteinExistence type="predicted"/>
<protein>
    <recommendedName>
        <fullName evidence="1">Heterokaryon incompatibility domain-containing protein</fullName>
    </recommendedName>
</protein>
<sequence length="164" mass="18466">MVPTPAHIRSVSDCDRLRQAARIINERLNWCLSEHANTRCATASNAAVPKRLIYLDPSTRKARLVPTPSPLPRYAILSYVWGAEGDNFRTVRKNVKQMHAEIPSSDLPLTLQHVFQLVHYLSLSYLWVDALCIVQDNDDDKATEIVNMASTYINAFIQIAAMSS</sequence>
<feature type="non-terminal residue" evidence="2">
    <location>
        <position position="164"/>
    </location>
</feature>
<evidence type="ECO:0000313" key="3">
    <source>
        <dbReference type="Proteomes" id="UP001302812"/>
    </source>
</evidence>
<dbReference type="Proteomes" id="UP001302812">
    <property type="component" value="Unassembled WGS sequence"/>
</dbReference>
<dbReference type="EMBL" id="MU853334">
    <property type="protein sequence ID" value="KAK4115454.1"/>
    <property type="molecule type" value="Genomic_DNA"/>
</dbReference>
<dbReference type="Pfam" id="PF06985">
    <property type="entry name" value="HET"/>
    <property type="match status" value="1"/>
</dbReference>
<organism evidence="2 3">
    <name type="scientific">Canariomyces notabilis</name>
    <dbReference type="NCBI Taxonomy" id="2074819"/>
    <lineage>
        <taxon>Eukaryota</taxon>
        <taxon>Fungi</taxon>
        <taxon>Dikarya</taxon>
        <taxon>Ascomycota</taxon>
        <taxon>Pezizomycotina</taxon>
        <taxon>Sordariomycetes</taxon>
        <taxon>Sordariomycetidae</taxon>
        <taxon>Sordariales</taxon>
        <taxon>Chaetomiaceae</taxon>
        <taxon>Canariomyces</taxon>
    </lineage>
</organism>
<dbReference type="AlphaFoldDB" id="A0AAN6TJ63"/>
<dbReference type="PANTHER" id="PTHR33112:SF16">
    <property type="entry name" value="HETEROKARYON INCOMPATIBILITY DOMAIN-CONTAINING PROTEIN"/>
    <property type="match status" value="1"/>
</dbReference>
<evidence type="ECO:0000259" key="1">
    <source>
        <dbReference type="Pfam" id="PF06985"/>
    </source>
</evidence>
<name>A0AAN6TJ63_9PEZI</name>
<gene>
    <name evidence="2" type="ORF">N656DRAFT_703306</name>
</gene>
<evidence type="ECO:0000313" key="2">
    <source>
        <dbReference type="EMBL" id="KAK4115454.1"/>
    </source>
</evidence>
<reference evidence="2" key="2">
    <citation type="submission" date="2023-05" db="EMBL/GenBank/DDBJ databases">
        <authorList>
            <consortium name="Lawrence Berkeley National Laboratory"/>
            <person name="Steindorff A."/>
            <person name="Hensen N."/>
            <person name="Bonometti L."/>
            <person name="Westerberg I."/>
            <person name="Brannstrom I.O."/>
            <person name="Guillou S."/>
            <person name="Cros-Aarteil S."/>
            <person name="Calhoun S."/>
            <person name="Haridas S."/>
            <person name="Kuo A."/>
            <person name="Mondo S."/>
            <person name="Pangilinan J."/>
            <person name="Riley R."/>
            <person name="Labutti K."/>
            <person name="Andreopoulos B."/>
            <person name="Lipzen A."/>
            <person name="Chen C."/>
            <person name="Yanf M."/>
            <person name="Daum C."/>
            <person name="Ng V."/>
            <person name="Clum A."/>
            <person name="Ohm R."/>
            <person name="Martin F."/>
            <person name="Silar P."/>
            <person name="Natvig D."/>
            <person name="Lalanne C."/>
            <person name="Gautier V."/>
            <person name="Ament-Velasquez S.L."/>
            <person name="Kruys A."/>
            <person name="Hutchinson M.I."/>
            <person name="Powell A.J."/>
            <person name="Barry K."/>
            <person name="Miller A.N."/>
            <person name="Grigoriev I.V."/>
            <person name="Debuchy R."/>
            <person name="Gladieux P."/>
            <person name="Thoren M.H."/>
            <person name="Johannesson H."/>
        </authorList>
    </citation>
    <scope>NUCLEOTIDE SEQUENCE</scope>
    <source>
        <strain evidence="2">CBS 508.74</strain>
    </source>
</reference>
<keyword evidence="3" id="KW-1185">Reference proteome</keyword>
<accession>A0AAN6TJ63</accession>
<reference evidence="2" key="1">
    <citation type="journal article" date="2023" name="Mol. Phylogenet. Evol.">
        <title>Genome-scale phylogeny and comparative genomics of the fungal order Sordariales.</title>
        <authorList>
            <person name="Hensen N."/>
            <person name="Bonometti L."/>
            <person name="Westerberg I."/>
            <person name="Brannstrom I.O."/>
            <person name="Guillou S."/>
            <person name="Cros-Aarteil S."/>
            <person name="Calhoun S."/>
            <person name="Haridas S."/>
            <person name="Kuo A."/>
            <person name="Mondo S."/>
            <person name="Pangilinan J."/>
            <person name="Riley R."/>
            <person name="LaButti K."/>
            <person name="Andreopoulos B."/>
            <person name="Lipzen A."/>
            <person name="Chen C."/>
            <person name="Yan M."/>
            <person name="Daum C."/>
            <person name="Ng V."/>
            <person name="Clum A."/>
            <person name="Steindorff A."/>
            <person name="Ohm R.A."/>
            <person name="Martin F."/>
            <person name="Silar P."/>
            <person name="Natvig D.O."/>
            <person name="Lalanne C."/>
            <person name="Gautier V."/>
            <person name="Ament-Velasquez S.L."/>
            <person name="Kruys A."/>
            <person name="Hutchinson M.I."/>
            <person name="Powell A.J."/>
            <person name="Barry K."/>
            <person name="Miller A.N."/>
            <person name="Grigoriev I.V."/>
            <person name="Debuchy R."/>
            <person name="Gladieux P."/>
            <person name="Hiltunen Thoren M."/>
            <person name="Johannesson H."/>
        </authorList>
    </citation>
    <scope>NUCLEOTIDE SEQUENCE</scope>
    <source>
        <strain evidence="2">CBS 508.74</strain>
    </source>
</reference>